<keyword evidence="14" id="KW-1185">Reference proteome</keyword>
<dbReference type="KEGG" id="saqi:AXG55_05095"/>
<dbReference type="NCBIfam" id="TIGR01129">
    <property type="entry name" value="secD"/>
    <property type="match status" value="1"/>
</dbReference>
<evidence type="ECO:0000256" key="9">
    <source>
        <dbReference type="HAMAP-Rule" id="MF_01463"/>
    </source>
</evidence>
<dbReference type="InterPro" id="IPR005791">
    <property type="entry name" value="SecD"/>
</dbReference>
<evidence type="ECO:0000259" key="11">
    <source>
        <dbReference type="Pfam" id="PF21760"/>
    </source>
</evidence>
<feature type="transmembrane region" description="Helical" evidence="9">
    <location>
        <begin position="559"/>
        <end position="579"/>
    </location>
</feature>
<feature type="transmembrane region" description="Helical" evidence="9">
    <location>
        <begin position="12"/>
        <end position="34"/>
    </location>
</feature>
<dbReference type="OrthoDB" id="5287731at2"/>
<name>A0A1L4CZD7_9BACT</name>
<organism evidence="13 14">
    <name type="scientific">Silvanigrella aquatica</name>
    <dbReference type="NCBI Taxonomy" id="1915309"/>
    <lineage>
        <taxon>Bacteria</taxon>
        <taxon>Pseudomonadati</taxon>
        <taxon>Bdellovibrionota</taxon>
        <taxon>Oligoflexia</taxon>
        <taxon>Silvanigrellales</taxon>
        <taxon>Silvanigrellaceae</taxon>
        <taxon>Silvanigrella</taxon>
    </lineage>
</organism>
<evidence type="ECO:0000256" key="7">
    <source>
        <dbReference type="ARBA" id="ARBA00023010"/>
    </source>
</evidence>
<protein>
    <recommendedName>
        <fullName evidence="9">Protein translocase subunit SecD</fullName>
    </recommendedName>
</protein>
<dbReference type="Pfam" id="PF21760">
    <property type="entry name" value="SecD_1st"/>
    <property type="match status" value="1"/>
</dbReference>
<dbReference type="PRINTS" id="PR00702">
    <property type="entry name" value="ACRIFLAVINRP"/>
</dbReference>
<evidence type="ECO:0000256" key="2">
    <source>
        <dbReference type="ARBA" id="ARBA00022448"/>
    </source>
</evidence>
<feature type="domain" description="SecDF P1 head subdomain" evidence="12">
    <location>
        <begin position="298"/>
        <end position="414"/>
    </location>
</feature>
<dbReference type="PANTHER" id="PTHR30081">
    <property type="entry name" value="PROTEIN-EXPORT MEMBRANE PROTEIN SEC"/>
    <property type="match status" value="1"/>
</dbReference>
<comment type="similarity">
    <text evidence="9">Belongs to the SecD/SecF family. SecD subfamily.</text>
</comment>
<feature type="transmembrane region" description="Helical" evidence="9">
    <location>
        <begin position="535"/>
        <end position="553"/>
    </location>
</feature>
<dbReference type="Pfam" id="PF22599">
    <property type="entry name" value="SecDF_P1_head"/>
    <property type="match status" value="1"/>
</dbReference>
<feature type="transmembrane region" description="Helical" evidence="9">
    <location>
        <begin position="433"/>
        <end position="453"/>
    </location>
</feature>
<dbReference type="Pfam" id="PF02355">
    <property type="entry name" value="SecD_SecF_C"/>
    <property type="match status" value="1"/>
</dbReference>
<dbReference type="SUPFAM" id="SSF82866">
    <property type="entry name" value="Multidrug efflux transporter AcrB transmembrane domain"/>
    <property type="match status" value="1"/>
</dbReference>
<keyword evidence="8 9" id="KW-0472">Membrane</keyword>
<evidence type="ECO:0000256" key="1">
    <source>
        <dbReference type="ARBA" id="ARBA00004651"/>
    </source>
</evidence>
<dbReference type="HAMAP" id="MF_01463_B">
    <property type="entry name" value="SecD_B"/>
    <property type="match status" value="1"/>
</dbReference>
<keyword evidence="6 9" id="KW-1133">Transmembrane helix</keyword>
<keyword evidence="2 9" id="KW-0813">Transport</keyword>
<dbReference type="GO" id="GO:0043952">
    <property type="term" value="P:protein transport by the Sec complex"/>
    <property type="evidence" value="ECO:0007669"/>
    <property type="project" value="UniProtKB-UniRule"/>
</dbReference>
<dbReference type="Gene3D" id="3.30.70.3220">
    <property type="match status" value="1"/>
</dbReference>
<dbReference type="InterPro" id="IPR054384">
    <property type="entry name" value="SecDF_P1_head"/>
</dbReference>
<dbReference type="RefSeq" id="WP_148697043.1">
    <property type="nucleotide sequence ID" value="NZ_CP017834.1"/>
</dbReference>
<dbReference type="InterPro" id="IPR001036">
    <property type="entry name" value="Acrflvin-R"/>
</dbReference>
<comment type="subcellular location">
    <subcellularLocation>
        <location evidence="1 9">Cell membrane</location>
        <topology evidence="1 9">Multi-pass membrane protein</topology>
    </subcellularLocation>
</comment>
<dbReference type="Gene3D" id="3.30.1360.200">
    <property type="match status" value="1"/>
</dbReference>
<dbReference type="Proteomes" id="UP000184731">
    <property type="component" value="Chromosome"/>
</dbReference>
<dbReference type="STRING" id="1915309.AXG55_05095"/>
<evidence type="ECO:0000313" key="13">
    <source>
        <dbReference type="EMBL" id="APJ03311.1"/>
    </source>
</evidence>
<dbReference type="InterPro" id="IPR048634">
    <property type="entry name" value="SecD_SecF_C"/>
</dbReference>
<dbReference type="GO" id="GO:0005886">
    <property type="term" value="C:plasma membrane"/>
    <property type="evidence" value="ECO:0007669"/>
    <property type="project" value="UniProtKB-SubCell"/>
</dbReference>
<dbReference type="EMBL" id="CP017834">
    <property type="protein sequence ID" value="APJ03311.1"/>
    <property type="molecule type" value="Genomic_DNA"/>
</dbReference>
<keyword evidence="7 9" id="KW-0811">Translocation</keyword>
<dbReference type="NCBIfam" id="TIGR00916">
    <property type="entry name" value="2A0604s01"/>
    <property type="match status" value="1"/>
</dbReference>
<dbReference type="AlphaFoldDB" id="A0A1L4CZD7"/>
<feature type="transmembrane region" description="Helical" evidence="9">
    <location>
        <begin position="486"/>
        <end position="506"/>
    </location>
</feature>
<evidence type="ECO:0000259" key="12">
    <source>
        <dbReference type="Pfam" id="PF22599"/>
    </source>
</evidence>
<feature type="transmembrane region" description="Helical" evidence="9">
    <location>
        <begin position="460"/>
        <end position="480"/>
    </location>
</feature>
<evidence type="ECO:0000256" key="4">
    <source>
        <dbReference type="ARBA" id="ARBA00022692"/>
    </source>
</evidence>
<dbReference type="GO" id="GO:0015450">
    <property type="term" value="F:protein-transporting ATPase activity"/>
    <property type="evidence" value="ECO:0007669"/>
    <property type="project" value="InterPro"/>
</dbReference>
<keyword evidence="5 9" id="KW-0653">Protein transport</keyword>
<proteinExistence type="inferred from homology"/>
<reference evidence="13 14" key="1">
    <citation type="submission" date="2016-10" db="EMBL/GenBank/DDBJ databases">
        <title>Silvanigrella aquatica sp. nov., isolated from a freshwater lake located in the Black Forest, Germany, description of Silvanigrellaceae fam. nov., Silvanigrellales ord. nov., reclassification of the order Bdellovibrionales in the class Oligoflexia, reclassification of the families Bacteriovoracaceae and Halobacteriovoraceae in the new order Bacteriovoracales ord. nov., and reclassification of the family Pseudobacteriovoracaceae in the order Oligoflexiales.</title>
        <authorList>
            <person name="Hahn M.W."/>
            <person name="Schmidt J."/>
            <person name="Koll U."/>
            <person name="Rohde M."/>
            <person name="Verbag S."/>
            <person name="Pitt A."/>
            <person name="Nakai R."/>
            <person name="Naganuma T."/>
            <person name="Lang E."/>
        </authorList>
    </citation>
    <scope>NUCLEOTIDE SEQUENCE [LARGE SCALE GENOMIC DNA]</scope>
    <source>
        <strain evidence="13 14">MWH-Nonnen-W8red</strain>
    </source>
</reference>
<keyword evidence="3 9" id="KW-1003">Cell membrane</keyword>
<dbReference type="GO" id="GO:0065002">
    <property type="term" value="P:intracellular protein transmembrane transport"/>
    <property type="evidence" value="ECO:0007669"/>
    <property type="project" value="UniProtKB-UniRule"/>
</dbReference>
<evidence type="ECO:0000256" key="3">
    <source>
        <dbReference type="ARBA" id="ARBA00022475"/>
    </source>
</evidence>
<dbReference type="InterPro" id="IPR055344">
    <property type="entry name" value="SecD_SecF_C_bact"/>
</dbReference>
<dbReference type="Gene3D" id="3.30.70.3400">
    <property type="match status" value="1"/>
</dbReference>
<evidence type="ECO:0000256" key="5">
    <source>
        <dbReference type="ARBA" id="ARBA00022927"/>
    </source>
</evidence>
<dbReference type="GO" id="GO:0006605">
    <property type="term" value="P:protein targeting"/>
    <property type="evidence" value="ECO:0007669"/>
    <property type="project" value="UniProtKB-UniRule"/>
</dbReference>
<dbReference type="InterPro" id="IPR022813">
    <property type="entry name" value="SecD/SecF_arch_bac"/>
</dbReference>
<evidence type="ECO:0000256" key="6">
    <source>
        <dbReference type="ARBA" id="ARBA00022989"/>
    </source>
</evidence>
<feature type="domain" description="Protein export membrane protein SecD/SecF C-terminal" evidence="10">
    <location>
        <begin position="415"/>
        <end position="588"/>
    </location>
</feature>
<evidence type="ECO:0000259" key="10">
    <source>
        <dbReference type="Pfam" id="PF02355"/>
    </source>
</evidence>
<comment type="subunit">
    <text evidence="9">Forms a complex with SecF. Part of the essential Sec protein translocation apparatus which comprises SecA, SecYEG and auxiliary proteins SecDF. Other proteins may also be involved.</text>
</comment>
<gene>
    <name evidence="9" type="primary">secD</name>
    <name evidence="13" type="ORF">AXG55_05095</name>
</gene>
<evidence type="ECO:0000256" key="8">
    <source>
        <dbReference type="ARBA" id="ARBA00023136"/>
    </source>
</evidence>
<sequence length="596" mass="65343">MQNKIPMPPIWWIKSIVILCALIFGVLYTLPTFFGNPSEWQRDSNGVPLKWHERMAENILPSSRVNLGLDLKGGLSLTLNVEVEKAVQDSIIRAITRAKETVAAENIKTGAFKVNDDLSATIEIDTPSHAQILQKRINEQTLLLLYEKVIGNTLYFKANRNYIVDFEKQLMQQAMNTIRNRIDQFGVAEPSIFQSGDTRIVVELPGMSDIQRAKQLLGNTAQLDFRLALNSVSKDQLPSLLDEARKALNISHDDTQASTIEHLSQWLRDKNKLPMNATIILQRIYGQESSAGKVVSTIPHLVEAHAKLTGDLIEDAQALQTAENYIPQYSVSLKFKPQGAKLFGELTTLAADSKNPPHEVAIILDGNVQSSPYVKAPIIGGNASITMGSSLNLPEQMKQAQDLSLVLRAGALPASVKVVEERQIGPSEGAQNIHAGIISTIVAAILVVVVMLLIYGASGFVANIAMLFNVLLILAFMALFGATLTLPGIAGIVLTMAIAVDGNVVINERIREEIRSGFNQKQAFYKGYHTSFRTLIDAHITSAVAGIVLMIYGNPAVKGFAVTLLCGIVCTLFTSYYVTEVIGQWLVERTKIKRFG</sequence>
<keyword evidence="4 9" id="KW-0812">Transmembrane</keyword>
<feature type="domain" description="Protein translocase subunit SecDF P1" evidence="11">
    <location>
        <begin position="171"/>
        <end position="227"/>
    </location>
</feature>
<dbReference type="InterPro" id="IPR048631">
    <property type="entry name" value="SecD_1st"/>
</dbReference>
<dbReference type="PANTHER" id="PTHR30081:SF1">
    <property type="entry name" value="PROTEIN TRANSLOCASE SUBUNIT SECD"/>
    <property type="match status" value="1"/>
</dbReference>
<accession>A0A1L4CZD7</accession>
<evidence type="ECO:0000313" key="14">
    <source>
        <dbReference type="Proteomes" id="UP000184731"/>
    </source>
</evidence>
<dbReference type="Gene3D" id="1.20.1640.10">
    <property type="entry name" value="Multidrug efflux transporter AcrB transmembrane domain"/>
    <property type="match status" value="1"/>
</dbReference>
<comment type="function">
    <text evidence="9">Part of the Sec protein translocase complex. Interacts with the SecYEG preprotein conducting channel. SecDF uses the proton motive force (PMF) to complete protein translocation after the ATP-dependent function of SecA.</text>
</comment>